<dbReference type="PANTHER" id="PTHR33240">
    <property type="entry name" value="OS08G0508500 PROTEIN"/>
    <property type="match status" value="1"/>
</dbReference>
<accession>A0A427AX22</accession>
<sequence>MFQCANQYMATEAPMMGKRKDHKRPHIEKSRGQPSETIRRHLDQPKLSYLRPPSPPLTSTRTYIFLQIMEKGLLSMPNLLKGPRELRDWAKYYRFHQDYSHDTEDCHDLCNQIEELIRRGEAEYPNHDDALVILVYVIDTLVKRVMVDTGSSADVLNQNAFQKIGLIAIDLLPMSSTLTWFTRDSIAPLGTTVLPVTLGQEPESKTLMVTLMVLGFRTAYNIILG</sequence>
<proteinExistence type="predicted"/>
<name>A0A427AX22_ENSVE</name>
<dbReference type="AlphaFoldDB" id="A0A427AX22"/>
<evidence type="ECO:0000256" key="1">
    <source>
        <dbReference type="SAM" id="MobiDB-lite"/>
    </source>
</evidence>
<comment type="caution">
    <text evidence="2">The sequence shown here is derived from an EMBL/GenBank/DDBJ whole genome shotgun (WGS) entry which is preliminary data.</text>
</comment>
<feature type="region of interest" description="Disordered" evidence="1">
    <location>
        <begin position="12"/>
        <end position="55"/>
    </location>
</feature>
<dbReference type="Gene3D" id="2.40.70.10">
    <property type="entry name" value="Acid Proteases"/>
    <property type="match status" value="1"/>
</dbReference>
<dbReference type="CDD" id="cd00303">
    <property type="entry name" value="retropepsin_like"/>
    <property type="match status" value="1"/>
</dbReference>
<dbReference type="PANTHER" id="PTHR33240:SF8">
    <property type="entry name" value="OS03G0439900 PROTEIN"/>
    <property type="match status" value="1"/>
</dbReference>
<feature type="compositionally biased region" description="Basic residues" evidence="1">
    <location>
        <begin position="17"/>
        <end position="26"/>
    </location>
</feature>
<evidence type="ECO:0000313" key="2">
    <source>
        <dbReference type="EMBL" id="RRT80755.1"/>
    </source>
</evidence>
<protein>
    <submittedName>
        <fullName evidence="2">Uncharacterized protein</fullName>
    </submittedName>
</protein>
<reference evidence="2 3" key="1">
    <citation type="journal article" date="2014" name="Agronomy (Basel)">
        <title>A Draft Genome Sequence for Ensete ventricosum, the Drought-Tolerant Tree Against Hunger.</title>
        <authorList>
            <person name="Harrison J."/>
            <person name="Moore K.A."/>
            <person name="Paszkiewicz K."/>
            <person name="Jones T."/>
            <person name="Grant M."/>
            <person name="Ambacheew D."/>
            <person name="Muzemil S."/>
            <person name="Studholme D.J."/>
        </authorList>
    </citation>
    <scope>NUCLEOTIDE SEQUENCE [LARGE SCALE GENOMIC DNA]</scope>
</reference>
<organism evidence="2 3">
    <name type="scientific">Ensete ventricosum</name>
    <name type="common">Abyssinian banana</name>
    <name type="synonym">Musa ensete</name>
    <dbReference type="NCBI Taxonomy" id="4639"/>
    <lineage>
        <taxon>Eukaryota</taxon>
        <taxon>Viridiplantae</taxon>
        <taxon>Streptophyta</taxon>
        <taxon>Embryophyta</taxon>
        <taxon>Tracheophyta</taxon>
        <taxon>Spermatophyta</taxon>
        <taxon>Magnoliopsida</taxon>
        <taxon>Liliopsida</taxon>
        <taxon>Zingiberales</taxon>
        <taxon>Musaceae</taxon>
        <taxon>Ensete</taxon>
    </lineage>
</organism>
<feature type="compositionally biased region" description="Basic and acidic residues" evidence="1">
    <location>
        <begin position="27"/>
        <end position="44"/>
    </location>
</feature>
<dbReference type="EMBL" id="AMZH03001068">
    <property type="protein sequence ID" value="RRT80755.1"/>
    <property type="molecule type" value="Genomic_DNA"/>
</dbReference>
<gene>
    <name evidence="2" type="ORF">B296_00007236</name>
</gene>
<dbReference type="InterPro" id="IPR021109">
    <property type="entry name" value="Peptidase_aspartic_dom_sf"/>
</dbReference>
<evidence type="ECO:0000313" key="3">
    <source>
        <dbReference type="Proteomes" id="UP000287651"/>
    </source>
</evidence>
<dbReference type="Proteomes" id="UP000287651">
    <property type="component" value="Unassembled WGS sequence"/>
</dbReference>